<evidence type="ECO:0000259" key="2">
    <source>
        <dbReference type="Pfam" id="PF00271"/>
    </source>
</evidence>
<feature type="compositionally biased region" description="Basic and acidic residues" evidence="1">
    <location>
        <begin position="202"/>
        <end position="212"/>
    </location>
</feature>
<accession>A0A5B0KQ54</accession>
<feature type="region of interest" description="Disordered" evidence="1">
    <location>
        <begin position="176"/>
        <end position="220"/>
    </location>
</feature>
<evidence type="ECO:0000256" key="1">
    <source>
        <dbReference type="SAM" id="MobiDB-lite"/>
    </source>
</evidence>
<dbReference type="Pfam" id="PF00271">
    <property type="entry name" value="Helicase_C"/>
    <property type="match status" value="1"/>
</dbReference>
<dbReference type="CDD" id="cd18785">
    <property type="entry name" value="SF2_C"/>
    <property type="match status" value="1"/>
</dbReference>
<gene>
    <name evidence="3" type="ORF">FH063_006685</name>
</gene>
<organism evidence="3 4">
    <name type="scientific">Azospirillum argentinense</name>
    <dbReference type="NCBI Taxonomy" id="2970906"/>
    <lineage>
        <taxon>Bacteria</taxon>
        <taxon>Pseudomonadati</taxon>
        <taxon>Pseudomonadota</taxon>
        <taxon>Alphaproteobacteria</taxon>
        <taxon>Rhodospirillales</taxon>
        <taxon>Azospirillaceae</taxon>
        <taxon>Azospirillum</taxon>
    </lineage>
</organism>
<reference evidence="3 4" key="1">
    <citation type="submission" date="2019-07" db="EMBL/GenBank/DDBJ databases">
        <title>Genome sequencing of the stress-tolerant strain Azospirillum brasilense Az19.</title>
        <authorList>
            <person name="Maroniche G.A."/>
            <person name="Garcia J.E."/>
            <person name="Pagnussat L."/>
            <person name="Amenta M."/>
            <person name="Creus C.M."/>
        </authorList>
    </citation>
    <scope>NUCLEOTIDE SEQUENCE [LARGE SCALE GENOMIC DNA]</scope>
    <source>
        <strain evidence="3 4">Az19</strain>
    </source>
</reference>
<evidence type="ECO:0000313" key="3">
    <source>
        <dbReference type="EMBL" id="KAA1054429.1"/>
    </source>
</evidence>
<feature type="domain" description="Helicase C-terminal" evidence="2">
    <location>
        <begin position="1109"/>
        <end position="1153"/>
    </location>
</feature>
<dbReference type="InterPro" id="IPR027417">
    <property type="entry name" value="P-loop_NTPase"/>
</dbReference>
<protein>
    <recommendedName>
        <fullName evidence="2">Helicase C-terminal domain-containing protein</fullName>
    </recommendedName>
</protein>
<comment type="caution">
    <text evidence="3">The sequence shown here is derived from an EMBL/GenBank/DDBJ whole genome shotgun (WGS) entry which is preliminary data.</text>
</comment>
<evidence type="ECO:0000313" key="4">
    <source>
        <dbReference type="Proteomes" id="UP000325333"/>
    </source>
</evidence>
<dbReference type="EMBL" id="VEWN01000010">
    <property type="protein sequence ID" value="KAA1054429.1"/>
    <property type="molecule type" value="Genomic_DNA"/>
</dbReference>
<dbReference type="RefSeq" id="WP_149650624.1">
    <property type="nucleotide sequence ID" value="NZ_VEWN01000010.1"/>
</dbReference>
<dbReference type="NCBIfam" id="NF038325">
    <property type="entry name" value="DISARM_DrmAS"/>
    <property type="match status" value="1"/>
</dbReference>
<name>A0A5B0KQ54_9PROT</name>
<sequence length="1353" mass="149630">MNDQPQVSNAANAWLVFGGRTNRTSFPYPQFAVELDGERELYMAIAEGDWLLVVDATANVTRVARLSRVRSDLEHTTLYLDRLLVVGTPVFLSALGFTLPAKGAVARLQWTDFVAGLPKLGVGTLDDVPTIDNQPYIRELLQLAVIDDLLGPANGPHEQIVDMGVRDRYLVGKLAPRDSNDGGIEGLQGPLVAEPEEEPDDLDVHKGHHEPGAEFDTTTGRVDAEADSADEIDASSNQSLIPSSMGLTFCVDGDVKRIEVEARWGKYVRVYDHEHTKLVNKKIKDEEGNIVRTEQTGMKVKVWQRVPCGGRFSIDLTEGVIGHRAPDAEHPEVRVQGAIRGKNATGGRLVTLFFVNAQQEPEENKDSAWVFQPELIVRAAGDTSDKAIFRRRTSLSGRDDDDERRALEMIYRRQVEFAVGHGVAVHAETDSEDVERAVEVRTVVMPQFEVPVTETPGVRLEDRAAMRAMFDKGHLDMEVLATLDRADLVAALSVLARDYDDWIDEQRVRIGVDVVGHDVQAAAALDRCKEIQRRLEEGLQVLADTGNAKALAAFRFANRAMARQRIHSMFALSQRRGEEKSLSDFERRKNRSWRPFQLAFVLLSIPSLADPTHKDRTKPIEAYADLLWFPTGGGKTEAYLGVAAFAMGIRRLQRHLGGYDGSRGLTVIMRYTLRLLTLQQFQRASTLICAMELLRQEALAGGDEALGTEPFTIGLWVGNKVTPGTTADSHQVIQDIRNPERFDAGGTSPAQLTSCSWCGCPISANHDVEVDMAAKRTTIYCGDKKGRCEFSKGKSSKRAHPGLPVLVVDEEIYHRPPSMMIATVDKFALMAWRGETRTLFGRATTECPRHGLLWPDADCTGTHRAYKALPKTTVKTITPIRPPDLIIQDEFHLISGPLGTMVGLYETAINDLCMWKIGELTIQPKIVASTATVRKANEQINNVFMRRVTVFPPHGLDVSDNFFSVQRSIGLLPGRRYLGICSPGSSRPAMLIRVYTATLTASQALFDRFGQAADPYMTTVGYFNSLRELGGMRRLAEDDVQTRSYRVQMSLVDRPGLAQRSVVSIRELTSRVSSRDIPKSLDDLEIKFKAAFDPALGRHVTKWDDGETRAIDVVLATNMLSVGVDVNRLGLMVVNGQPKGTAEYIQATSRVGRSFPGLVCTVLTWARPRDLSHYETFEHYHATFYKHVEAQSVTPFSPRAMDRGLTGTMLSLMRLENPLFNPNPGASALDKPDRPEAAGARDLIVSRAWDVSHDAAIKDLATNEIKERLDEWAHEANKGGRTLAYEKKGPNVSTTVALLRKPGIQAWGNFTVPMSMREVEPGVSLIMSTVKFGGSDPDWRPPVATGDSDGGDA</sequence>
<dbReference type="InterPro" id="IPR001650">
    <property type="entry name" value="Helicase_C-like"/>
</dbReference>
<dbReference type="SUPFAM" id="SSF52540">
    <property type="entry name" value="P-loop containing nucleoside triphosphate hydrolases"/>
    <property type="match status" value="1"/>
</dbReference>
<proteinExistence type="predicted"/>
<dbReference type="Gene3D" id="3.40.50.300">
    <property type="entry name" value="P-loop containing nucleotide triphosphate hydrolases"/>
    <property type="match status" value="1"/>
</dbReference>
<dbReference type="Proteomes" id="UP000325333">
    <property type="component" value="Unassembled WGS sequence"/>
</dbReference>